<dbReference type="GO" id="GO:0005783">
    <property type="term" value="C:endoplasmic reticulum"/>
    <property type="evidence" value="ECO:0007669"/>
    <property type="project" value="TreeGrafter"/>
</dbReference>
<protein>
    <submittedName>
        <fullName evidence="2">Transmembrane protein 203</fullName>
    </submittedName>
</protein>
<feature type="transmembrane region" description="Helical" evidence="1">
    <location>
        <begin position="44"/>
        <end position="67"/>
    </location>
</feature>
<dbReference type="Pfam" id="PF10269">
    <property type="entry name" value="Tmemb_185A"/>
    <property type="match status" value="1"/>
</dbReference>
<reference evidence="2" key="1">
    <citation type="journal article" date="2011" name="Genome Res.">
        <title>Deep small RNA sequencing from the nematode Ascaris reveals conservation, functional diversification, and novel developmental profiles.</title>
        <authorList>
            <person name="Wang J."/>
            <person name="Czech B."/>
            <person name="Crunk A."/>
            <person name="Wallace A."/>
            <person name="Mitreva M."/>
            <person name="Hannon G.J."/>
            <person name="Davis R.E."/>
        </authorList>
    </citation>
    <scope>NUCLEOTIDE SEQUENCE</scope>
</reference>
<proteinExistence type="evidence at transcript level"/>
<keyword evidence="1 2" id="KW-0812">Transmembrane</keyword>
<evidence type="ECO:0000313" key="2">
    <source>
        <dbReference type="EMBL" id="ADY44194.1"/>
    </source>
</evidence>
<dbReference type="GO" id="GO:0006874">
    <property type="term" value="P:intracellular calcium ion homeostasis"/>
    <property type="evidence" value="ECO:0007669"/>
    <property type="project" value="TreeGrafter"/>
</dbReference>
<dbReference type="InterPro" id="IPR019396">
    <property type="entry name" value="TM_Fragile-X-F-assoc"/>
</dbReference>
<keyword evidence="1" id="KW-1133">Transmembrane helix</keyword>
<dbReference type="AlphaFoldDB" id="F1L240"/>
<dbReference type="PANTHER" id="PTHR13568:SF9">
    <property type="entry name" value="TRANSMEMBRANE PROTEIN 203"/>
    <property type="match status" value="1"/>
</dbReference>
<feature type="transmembrane region" description="Helical" evidence="1">
    <location>
        <begin position="117"/>
        <end position="138"/>
    </location>
</feature>
<dbReference type="EMBL" id="JI169918">
    <property type="protein sequence ID" value="ADY44194.1"/>
    <property type="molecule type" value="mRNA"/>
</dbReference>
<keyword evidence="1" id="KW-0472">Membrane</keyword>
<accession>F1L240</accession>
<feature type="transmembrane region" description="Helical" evidence="1">
    <location>
        <begin position="87"/>
        <end position="105"/>
    </location>
</feature>
<evidence type="ECO:0000256" key="1">
    <source>
        <dbReference type="SAM" id="Phobius"/>
    </source>
</evidence>
<name>F1L240_ASCSU</name>
<feature type="transmembrane region" description="Helical" evidence="1">
    <location>
        <begin position="12"/>
        <end position="32"/>
    </location>
</feature>
<organism evidence="2">
    <name type="scientific">Ascaris suum</name>
    <name type="common">Pig roundworm</name>
    <name type="synonym">Ascaris lumbricoides</name>
    <dbReference type="NCBI Taxonomy" id="6253"/>
    <lineage>
        <taxon>Eukaryota</taxon>
        <taxon>Metazoa</taxon>
        <taxon>Ecdysozoa</taxon>
        <taxon>Nematoda</taxon>
        <taxon>Chromadorea</taxon>
        <taxon>Rhabditida</taxon>
        <taxon>Spirurina</taxon>
        <taxon>Ascaridomorpha</taxon>
        <taxon>Ascaridoidea</taxon>
        <taxon>Ascarididae</taxon>
        <taxon>Ascaris</taxon>
    </lineage>
</organism>
<sequence length="141" mass="16293">MLSIVEVIRWTNITIFELWLHCVGTLIFSVLLTVKLELYSGISYWYVFTPLFVASAFNCYFLFIVFVRTIIDEKDCKAPFLKYAFSWLRLVMLGVFEALLCYKINGDLEDGQVAVQSSYGVIFLPIWVLMAALCFQACRLL</sequence>
<dbReference type="PANTHER" id="PTHR13568">
    <property type="entry name" value="FAM11A, B PROTEIN"/>
    <property type="match status" value="1"/>
</dbReference>